<protein>
    <recommendedName>
        <fullName evidence="3">SRCR domain-containing protein</fullName>
    </recommendedName>
</protein>
<organism evidence="1 2">
    <name type="scientific">Hymenobacter negativus</name>
    <dbReference type="NCBI Taxonomy" id="2795026"/>
    <lineage>
        <taxon>Bacteria</taxon>
        <taxon>Pseudomonadati</taxon>
        <taxon>Bacteroidota</taxon>
        <taxon>Cytophagia</taxon>
        <taxon>Cytophagales</taxon>
        <taxon>Hymenobacteraceae</taxon>
        <taxon>Hymenobacter</taxon>
    </lineage>
</organism>
<evidence type="ECO:0008006" key="3">
    <source>
        <dbReference type="Google" id="ProtNLM"/>
    </source>
</evidence>
<accession>A0ABS3QG86</accession>
<sequence>MNTIFPTSIYCWPTIACGPVTGNQGTAPQVPVQQTMATVCTQIGCQPHMSLPGCVPHTMWFICPPVGNAAQTAATICTQVGCPPADATNNVSVPPHCPTVAPMCPPPANGGGAQAQAITNTLALCTGLPWVCSGAQAQAPQAQAQTATILACTGLPWICPSAQAQTATIIACTGLPWICSGQQAQAQTIWHTQPGYCNLSVPPHCPTVAPICPPANGGESQGQQAQAQTVFPTLIGCTIALCTGITPICASGQAQAPQAQAQTATIIACTGLPWICSGQQAQAQTPVSLPTICPTVAPMCPPPANGGGAQAQAITNTLALCTGLPWVCSGAQAQAPQAQAQTATILACTGLPWICSGQQAQAQTATIIACTGIPVICSGQQAQAQTMLSMPTVCPTVAPMCPPPAHGGGAQAQAITNTLALCTGLPWVCPSAQAQAPQAQAQTATFIICPSDTIIKCDVMGSQAQTATILACTGLPWVCSGQQAQAQTLVSVPPHCPTVAPMCPPANGGGQAQAQGVTFLGICPPTLIPAVCIVTKIASCGGVTGIPVIC</sequence>
<comment type="caution">
    <text evidence="1">The sequence shown here is derived from an EMBL/GenBank/DDBJ whole genome shotgun (WGS) entry which is preliminary data.</text>
</comment>
<reference evidence="1 2" key="1">
    <citation type="submission" date="2021-03" db="EMBL/GenBank/DDBJ databases">
        <authorList>
            <person name="Kim M.K."/>
        </authorList>
    </citation>
    <scope>NUCLEOTIDE SEQUENCE [LARGE SCALE GENOMIC DNA]</scope>
    <source>
        <strain evidence="1 2">BT442</strain>
    </source>
</reference>
<name>A0ABS3QG86_9BACT</name>
<dbReference type="Proteomes" id="UP000664369">
    <property type="component" value="Unassembled WGS sequence"/>
</dbReference>
<proteinExistence type="predicted"/>
<dbReference type="EMBL" id="JAGETZ010000004">
    <property type="protein sequence ID" value="MBO2009715.1"/>
    <property type="molecule type" value="Genomic_DNA"/>
</dbReference>
<dbReference type="RefSeq" id="WP_208175332.1">
    <property type="nucleotide sequence ID" value="NZ_JAGETZ010000004.1"/>
</dbReference>
<evidence type="ECO:0000313" key="1">
    <source>
        <dbReference type="EMBL" id="MBO2009715.1"/>
    </source>
</evidence>
<evidence type="ECO:0000313" key="2">
    <source>
        <dbReference type="Proteomes" id="UP000664369"/>
    </source>
</evidence>
<keyword evidence="2" id="KW-1185">Reference proteome</keyword>
<gene>
    <name evidence="1" type="ORF">J4E00_11685</name>
</gene>